<dbReference type="Proteomes" id="UP000284465">
    <property type="component" value="Unassembled WGS sequence"/>
</dbReference>
<feature type="transmembrane region" description="Helical" evidence="6">
    <location>
        <begin position="12"/>
        <end position="36"/>
    </location>
</feature>
<feature type="transmembrane region" description="Helical" evidence="6">
    <location>
        <begin position="227"/>
        <end position="248"/>
    </location>
</feature>
<feature type="transmembrane region" description="Helical" evidence="6">
    <location>
        <begin position="260"/>
        <end position="281"/>
    </location>
</feature>
<feature type="transmembrane region" description="Helical" evidence="6">
    <location>
        <begin position="401"/>
        <end position="421"/>
    </location>
</feature>
<dbReference type="PROSITE" id="PS50850">
    <property type="entry name" value="MFS"/>
    <property type="match status" value="1"/>
</dbReference>
<accession>A0A3R6DJY2</accession>
<keyword evidence="5 6" id="KW-0472">Membrane</keyword>
<feature type="transmembrane region" description="Helical" evidence="6">
    <location>
        <begin position="183"/>
        <end position="202"/>
    </location>
</feature>
<evidence type="ECO:0000256" key="4">
    <source>
        <dbReference type="ARBA" id="ARBA00022989"/>
    </source>
</evidence>
<feature type="transmembrane region" description="Helical" evidence="6">
    <location>
        <begin position="153"/>
        <end position="171"/>
    </location>
</feature>
<gene>
    <name evidence="9" type="ORF">DW264_09790</name>
    <name evidence="8" type="ORF">DW927_03650</name>
</gene>
<dbReference type="Pfam" id="PF13347">
    <property type="entry name" value="MFS_2"/>
    <property type="match status" value="1"/>
</dbReference>
<dbReference type="PANTHER" id="PTHR11328">
    <property type="entry name" value="MAJOR FACILITATOR SUPERFAMILY DOMAIN-CONTAINING PROTEIN"/>
    <property type="match status" value="1"/>
</dbReference>
<dbReference type="Proteomes" id="UP000284051">
    <property type="component" value="Unassembled WGS sequence"/>
</dbReference>
<evidence type="ECO:0000313" key="11">
    <source>
        <dbReference type="Proteomes" id="UP000284465"/>
    </source>
</evidence>
<sequence>MNQDKIKMREKLSFAMANFGNIPVMTLINGYLLIFYTNICGLSPAACATLFLIARFLDAINDPLVGFMIDHLPTRKMGHFRPTLILGTILCSANFLLLWFGPMLSTSGKLAIAYVSYILLGVLFPVMDISLNSLLPVMTEDMKERNSLSSIKGLAYVIGALVIGVAAPLILGDTSNKQGYINLVLIMTAVIFFFSIIGTMGVKERVKPQMENSYSVKELFKILSQKPVYITFLAVLLYSIGSNIVNAANTYFYTYIFEDLTLASIITLITCVTVFPATMVIGNLIGRFGKKKMYAIGLALAGLAPIIRLLDVRSIPLLIVSVLIAGIGAGFAAPLNYGIQADNTDYIEVSMGIRAEGAVASLSSFVSKCAMGIGGAIPGYLLQLAGFDSKAAVQNDDVINVIVLCVLILPAIVNVVAIVIFSKGYPITKEKLNEQICLMREKRSKAGISE</sequence>
<feature type="transmembrane region" description="Helical" evidence="6">
    <location>
        <begin position="80"/>
        <end position="100"/>
    </location>
</feature>
<evidence type="ECO:0000313" key="8">
    <source>
        <dbReference type="EMBL" id="RHA69108.1"/>
    </source>
</evidence>
<organism evidence="9 10">
    <name type="scientific">Roseburia intestinalis</name>
    <dbReference type="NCBI Taxonomy" id="166486"/>
    <lineage>
        <taxon>Bacteria</taxon>
        <taxon>Bacillati</taxon>
        <taxon>Bacillota</taxon>
        <taxon>Clostridia</taxon>
        <taxon>Lachnospirales</taxon>
        <taxon>Lachnospiraceae</taxon>
        <taxon>Roseburia</taxon>
    </lineage>
</organism>
<dbReference type="NCBIfam" id="TIGR00792">
    <property type="entry name" value="gph"/>
    <property type="match status" value="1"/>
</dbReference>
<dbReference type="RefSeq" id="WP_015522072.1">
    <property type="nucleotide sequence ID" value="NZ_JBLYGU010000010.1"/>
</dbReference>
<evidence type="ECO:0000313" key="9">
    <source>
        <dbReference type="EMBL" id="RHG28215.1"/>
    </source>
</evidence>
<feature type="transmembrane region" description="Helical" evidence="6">
    <location>
        <begin position="358"/>
        <end position="381"/>
    </location>
</feature>
<feature type="domain" description="Major facilitator superfamily (MFS) profile" evidence="7">
    <location>
        <begin position="227"/>
        <end position="450"/>
    </location>
</feature>
<evidence type="ECO:0000256" key="6">
    <source>
        <dbReference type="SAM" id="Phobius"/>
    </source>
</evidence>
<dbReference type="CDD" id="cd17332">
    <property type="entry name" value="MFS_MelB_like"/>
    <property type="match status" value="1"/>
</dbReference>
<feature type="transmembrane region" description="Helical" evidence="6">
    <location>
        <begin position="112"/>
        <end position="132"/>
    </location>
</feature>
<evidence type="ECO:0000256" key="3">
    <source>
        <dbReference type="ARBA" id="ARBA00022692"/>
    </source>
</evidence>
<dbReference type="InterPro" id="IPR036259">
    <property type="entry name" value="MFS_trans_sf"/>
</dbReference>
<keyword evidence="3 6" id="KW-0812">Transmembrane</keyword>
<evidence type="ECO:0000256" key="1">
    <source>
        <dbReference type="ARBA" id="ARBA00004651"/>
    </source>
</evidence>
<comment type="caution">
    <text evidence="9">The sequence shown here is derived from an EMBL/GenBank/DDBJ whole genome shotgun (WGS) entry which is preliminary data.</text>
</comment>
<dbReference type="InterPro" id="IPR020846">
    <property type="entry name" value="MFS_dom"/>
</dbReference>
<dbReference type="EMBL" id="QRID01000008">
    <property type="protein sequence ID" value="RHG28215.1"/>
    <property type="molecule type" value="Genomic_DNA"/>
</dbReference>
<keyword evidence="2" id="KW-0813">Transport</keyword>
<dbReference type="EMBL" id="QSFP01000003">
    <property type="protein sequence ID" value="RHA69108.1"/>
    <property type="molecule type" value="Genomic_DNA"/>
</dbReference>
<dbReference type="GO" id="GO:0015293">
    <property type="term" value="F:symporter activity"/>
    <property type="evidence" value="ECO:0007669"/>
    <property type="project" value="InterPro"/>
</dbReference>
<name>A0A3R6DJY2_9FIRM</name>
<dbReference type="PANTHER" id="PTHR11328:SF24">
    <property type="entry name" value="MAJOR FACILITATOR SUPERFAMILY (MFS) PROFILE DOMAIN-CONTAINING PROTEIN"/>
    <property type="match status" value="1"/>
</dbReference>
<keyword evidence="4 6" id="KW-1133">Transmembrane helix</keyword>
<protein>
    <submittedName>
        <fullName evidence="9">MFS transporter</fullName>
    </submittedName>
</protein>
<dbReference type="InterPro" id="IPR001927">
    <property type="entry name" value="Na/Gal_symport"/>
</dbReference>
<proteinExistence type="predicted"/>
<dbReference type="SUPFAM" id="SSF103473">
    <property type="entry name" value="MFS general substrate transporter"/>
    <property type="match status" value="1"/>
</dbReference>
<evidence type="ECO:0000313" key="10">
    <source>
        <dbReference type="Proteomes" id="UP000284051"/>
    </source>
</evidence>
<feature type="transmembrane region" description="Helical" evidence="6">
    <location>
        <begin position="316"/>
        <end position="337"/>
    </location>
</feature>
<feature type="transmembrane region" description="Helical" evidence="6">
    <location>
        <begin position="293"/>
        <end position="310"/>
    </location>
</feature>
<evidence type="ECO:0000256" key="5">
    <source>
        <dbReference type="ARBA" id="ARBA00023136"/>
    </source>
</evidence>
<comment type="subcellular location">
    <subcellularLocation>
        <location evidence="1">Cell membrane</location>
        <topology evidence="1">Multi-pass membrane protein</topology>
    </subcellularLocation>
</comment>
<dbReference type="AlphaFoldDB" id="A0A3R6DJY2"/>
<reference evidence="10 11" key="1">
    <citation type="submission" date="2018-08" db="EMBL/GenBank/DDBJ databases">
        <title>A genome reference for cultivated species of the human gut microbiota.</title>
        <authorList>
            <person name="Zou Y."/>
            <person name="Xue W."/>
            <person name="Luo G."/>
        </authorList>
    </citation>
    <scope>NUCLEOTIDE SEQUENCE [LARGE SCALE GENOMIC DNA]</scope>
    <source>
        <strain evidence="9 10">AM22-21LB</strain>
        <strain evidence="8 11">AM43-11</strain>
    </source>
</reference>
<dbReference type="GO" id="GO:0005886">
    <property type="term" value="C:plasma membrane"/>
    <property type="evidence" value="ECO:0007669"/>
    <property type="project" value="UniProtKB-SubCell"/>
</dbReference>
<dbReference type="InterPro" id="IPR039672">
    <property type="entry name" value="MFS_2"/>
</dbReference>
<feature type="transmembrane region" description="Helical" evidence="6">
    <location>
        <begin position="42"/>
        <end position="60"/>
    </location>
</feature>
<evidence type="ECO:0000259" key="7">
    <source>
        <dbReference type="PROSITE" id="PS50850"/>
    </source>
</evidence>
<dbReference type="GO" id="GO:0006814">
    <property type="term" value="P:sodium ion transport"/>
    <property type="evidence" value="ECO:0007669"/>
    <property type="project" value="InterPro"/>
</dbReference>
<evidence type="ECO:0000256" key="2">
    <source>
        <dbReference type="ARBA" id="ARBA00022448"/>
    </source>
</evidence>
<dbReference type="GO" id="GO:0008643">
    <property type="term" value="P:carbohydrate transport"/>
    <property type="evidence" value="ECO:0007669"/>
    <property type="project" value="InterPro"/>
</dbReference>
<dbReference type="Gene3D" id="1.20.1250.20">
    <property type="entry name" value="MFS general substrate transporter like domains"/>
    <property type="match status" value="2"/>
</dbReference>